<dbReference type="EMBL" id="GBRH01240984">
    <property type="protein sequence ID" value="JAD56911.1"/>
    <property type="molecule type" value="Transcribed_RNA"/>
</dbReference>
<protein>
    <submittedName>
        <fullName evidence="1">Uncharacterized protein</fullName>
    </submittedName>
</protein>
<reference evidence="1" key="2">
    <citation type="journal article" date="2015" name="Data Brief">
        <title>Shoot transcriptome of the giant reed, Arundo donax.</title>
        <authorList>
            <person name="Barrero R.A."/>
            <person name="Guerrero F.D."/>
            <person name="Moolhuijzen P."/>
            <person name="Goolsby J.A."/>
            <person name="Tidwell J."/>
            <person name="Bellgard S.E."/>
            <person name="Bellgard M.I."/>
        </authorList>
    </citation>
    <scope>NUCLEOTIDE SEQUENCE</scope>
    <source>
        <tissue evidence="1">Shoot tissue taken approximately 20 cm above the soil surface</tissue>
    </source>
</reference>
<accession>A0A0A9B0K6</accession>
<dbReference type="AlphaFoldDB" id="A0A0A9B0K6"/>
<proteinExistence type="predicted"/>
<evidence type="ECO:0000313" key="1">
    <source>
        <dbReference type="EMBL" id="JAD56911.1"/>
    </source>
</evidence>
<reference evidence="1" key="1">
    <citation type="submission" date="2014-09" db="EMBL/GenBank/DDBJ databases">
        <authorList>
            <person name="Magalhaes I.L.F."/>
            <person name="Oliveira U."/>
            <person name="Santos F.R."/>
            <person name="Vidigal T.H.D.A."/>
            <person name="Brescovit A.D."/>
            <person name="Santos A.J."/>
        </authorList>
    </citation>
    <scope>NUCLEOTIDE SEQUENCE</scope>
    <source>
        <tissue evidence="1">Shoot tissue taken approximately 20 cm above the soil surface</tissue>
    </source>
</reference>
<name>A0A0A9B0K6_ARUDO</name>
<organism evidence="1">
    <name type="scientific">Arundo donax</name>
    <name type="common">Giant reed</name>
    <name type="synonym">Donax arundinaceus</name>
    <dbReference type="NCBI Taxonomy" id="35708"/>
    <lineage>
        <taxon>Eukaryota</taxon>
        <taxon>Viridiplantae</taxon>
        <taxon>Streptophyta</taxon>
        <taxon>Embryophyta</taxon>
        <taxon>Tracheophyta</taxon>
        <taxon>Spermatophyta</taxon>
        <taxon>Magnoliopsida</taxon>
        <taxon>Liliopsida</taxon>
        <taxon>Poales</taxon>
        <taxon>Poaceae</taxon>
        <taxon>PACMAD clade</taxon>
        <taxon>Arundinoideae</taxon>
        <taxon>Arundineae</taxon>
        <taxon>Arundo</taxon>
    </lineage>
</organism>
<sequence length="30" mass="3573">MSSTYIWSASKDRQFNIWKGIACTDYSERK</sequence>